<dbReference type="EMBL" id="JAXOFX010000027">
    <property type="protein sequence ID" value="MDZ5474496.1"/>
    <property type="molecule type" value="Genomic_DNA"/>
</dbReference>
<evidence type="ECO:0000313" key="2">
    <source>
        <dbReference type="Proteomes" id="UP001290455"/>
    </source>
</evidence>
<sequence length="83" mass="10299">MKLFAENGYYEVVYDNKYYENLEFIRLDTICNKTYVTLRNVVTREMYTFDHNQIKKIRKKMFRLPSFKHRRDNVVAEEKEYSL</sequence>
<proteinExistence type="predicted"/>
<dbReference type="RefSeq" id="WP_322448778.1">
    <property type="nucleotide sequence ID" value="NZ_JAXOFX010000027.1"/>
</dbReference>
<reference evidence="1 2" key="1">
    <citation type="submission" date="2023-11" db="EMBL/GenBank/DDBJ databases">
        <title>Bacillus jintuensis, isolated from a mudflat on the Beibu Gulf coast.</title>
        <authorList>
            <person name="Li M."/>
        </authorList>
    </citation>
    <scope>NUCLEOTIDE SEQUENCE [LARGE SCALE GENOMIC DNA]</scope>
    <source>
        <strain evidence="1 2">31A1R</strain>
    </source>
</reference>
<protein>
    <submittedName>
        <fullName evidence="1">Uncharacterized protein</fullName>
    </submittedName>
</protein>
<gene>
    <name evidence="1" type="ORF">SM124_22735</name>
</gene>
<comment type="caution">
    <text evidence="1">The sequence shown here is derived from an EMBL/GenBank/DDBJ whole genome shotgun (WGS) entry which is preliminary data.</text>
</comment>
<accession>A0ABU5J593</accession>
<name>A0ABU5J593_9BACI</name>
<keyword evidence="2" id="KW-1185">Reference proteome</keyword>
<dbReference type="Proteomes" id="UP001290455">
    <property type="component" value="Unassembled WGS sequence"/>
</dbReference>
<organism evidence="1 2">
    <name type="scientific">Robertmurraya mangrovi</name>
    <dbReference type="NCBI Taxonomy" id="3098077"/>
    <lineage>
        <taxon>Bacteria</taxon>
        <taxon>Bacillati</taxon>
        <taxon>Bacillota</taxon>
        <taxon>Bacilli</taxon>
        <taxon>Bacillales</taxon>
        <taxon>Bacillaceae</taxon>
        <taxon>Robertmurraya</taxon>
    </lineage>
</organism>
<evidence type="ECO:0000313" key="1">
    <source>
        <dbReference type="EMBL" id="MDZ5474496.1"/>
    </source>
</evidence>